<gene>
    <name evidence="11" type="ORF">CYJ47_03655</name>
</gene>
<dbReference type="Pfam" id="PF00324">
    <property type="entry name" value="AA_permease"/>
    <property type="match status" value="1"/>
</dbReference>
<evidence type="ECO:0000256" key="1">
    <source>
        <dbReference type="ARBA" id="ARBA00004651"/>
    </source>
</evidence>
<protein>
    <submittedName>
        <fullName evidence="11">Amino acid permease</fullName>
    </submittedName>
</protein>
<evidence type="ECO:0000256" key="9">
    <source>
        <dbReference type="SAM" id="Phobius"/>
    </source>
</evidence>
<dbReference type="GO" id="GO:0005886">
    <property type="term" value="C:plasma membrane"/>
    <property type="evidence" value="ECO:0007669"/>
    <property type="project" value="UniProtKB-SubCell"/>
</dbReference>
<feature type="transmembrane region" description="Helical" evidence="9">
    <location>
        <begin position="250"/>
        <end position="271"/>
    </location>
</feature>
<keyword evidence="4" id="KW-1003">Cell membrane</keyword>
<keyword evidence="7 9" id="KW-1133">Transmembrane helix</keyword>
<evidence type="ECO:0000313" key="11">
    <source>
        <dbReference type="EMBL" id="WOT02877.1"/>
    </source>
</evidence>
<evidence type="ECO:0000256" key="7">
    <source>
        <dbReference type="ARBA" id="ARBA00022989"/>
    </source>
</evidence>
<dbReference type="FunFam" id="1.20.1740.10:FF:000001">
    <property type="entry name" value="Amino acid permease"/>
    <property type="match status" value="1"/>
</dbReference>
<dbReference type="PROSITE" id="PS00218">
    <property type="entry name" value="AMINO_ACID_PERMEASE_1"/>
    <property type="match status" value="1"/>
</dbReference>
<evidence type="ECO:0000313" key="12">
    <source>
        <dbReference type="Proteomes" id="UP000234560"/>
    </source>
</evidence>
<feature type="transmembrane region" description="Helical" evidence="9">
    <location>
        <begin position="52"/>
        <end position="71"/>
    </location>
</feature>
<proteinExistence type="inferred from homology"/>
<feature type="transmembrane region" description="Helical" evidence="9">
    <location>
        <begin position="163"/>
        <end position="183"/>
    </location>
</feature>
<dbReference type="KEGG" id="cpyr:CYJ47_03655"/>
<dbReference type="GO" id="GO:0006865">
    <property type="term" value="P:amino acid transport"/>
    <property type="evidence" value="ECO:0007669"/>
    <property type="project" value="UniProtKB-KW"/>
</dbReference>
<feature type="transmembrane region" description="Helical" evidence="9">
    <location>
        <begin position="439"/>
        <end position="459"/>
    </location>
</feature>
<feature type="transmembrane region" description="Helical" evidence="9">
    <location>
        <begin position="370"/>
        <end position="393"/>
    </location>
</feature>
<evidence type="ECO:0000256" key="4">
    <source>
        <dbReference type="ARBA" id="ARBA00022475"/>
    </source>
</evidence>
<dbReference type="EMBL" id="CP136958">
    <property type="protein sequence ID" value="WOT02877.1"/>
    <property type="molecule type" value="Genomic_DNA"/>
</dbReference>
<name>A0AAF0YRN2_9CORY</name>
<keyword evidence="6" id="KW-0029">Amino-acid transport</keyword>
<evidence type="ECO:0000259" key="10">
    <source>
        <dbReference type="Pfam" id="PF00324"/>
    </source>
</evidence>
<feature type="transmembrane region" description="Helical" evidence="9">
    <location>
        <begin position="27"/>
        <end position="46"/>
    </location>
</feature>
<dbReference type="InterPro" id="IPR004841">
    <property type="entry name" value="AA-permease/SLC12A_dom"/>
</dbReference>
<dbReference type="PIRSF" id="PIRSF006060">
    <property type="entry name" value="AA_transporter"/>
    <property type="match status" value="1"/>
</dbReference>
<dbReference type="AlphaFoldDB" id="A0AAF0YRN2"/>
<evidence type="ECO:0000256" key="5">
    <source>
        <dbReference type="ARBA" id="ARBA00022692"/>
    </source>
</evidence>
<evidence type="ECO:0000256" key="2">
    <source>
        <dbReference type="ARBA" id="ARBA00008583"/>
    </source>
</evidence>
<evidence type="ECO:0000256" key="8">
    <source>
        <dbReference type="ARBA" id="ARBA00023136"/>
    </source>
</evidence>
<evidence type="ECO:0000256" key="3">
    <source>
        <dbReference type="ARBA" id="ARBA00022448"/>
    </source>
</evidence>
<comment type="similarity">
    <text evidence="2">Belongs to the amino acid-polyamine-organocation (APC) superfamily. Amino acid transporter (AAT) (TC 2.A.3.1) family.</text>
</comment>
<reference evidence="11" key="2">
    <citation type="submission" date="2023-10" db="EMBL/GenBank/DDBJ databases">
        <authorList>
            <person name="Choi B."/>
        </authorList>
    </citation>
    <scope>NUCLEOTIDE SEQUENCE</scope>
    <source>
        <strain evidence="11">UMB0763</strain>
    </source>
</reference>
<feature type="transmembrane region" description="Helical" evidence="9">
    <location>
        <begin position="209"/>
        <end position="229"/>
    </location>
</feature>
<dbReference type="Proteomes" id="UP000234560">
    <property type="component" value="Chromosome"/>
</dbReference>
<dbReference type="Gene3D" id="1.20.1740.10">
    <property type="entry name" value="Amino acid/polyamine transporter I"/>
    <property type="match status" value="1"/>
</dbReference>
<dbReference type="GO" id="GO:0055085">
    <property type="term" value="P:transmembrane transport"/>
    <property type="evidence" value="ECO:0007669"/>
    <property type="project" value="InterPro"/>
</dbReference>
<accession>A0AAF0YRN2</accession>
<feature type="transmembrane region" description="Helical" evidence="9">
    <location>
        <begin position="132"/>
        <end position="151"/>
    </location>
</feature>
<sequence>MTSQSSQHVDKADKGYNKALKPRHMQMIAIGGSIGTGLFLGAGGRISMGGPALAFAYALCGLFAFFMIRALGELTIYRPSSGAFVSYAREFQGEGGAYATGWLFFLDWSVTVMADITAVALYVHYWSIFTSIPQWILAFGALAIVFVLNLLSVKVFGELEFWFALIKVAAIVIFMIIAIIFIVTGNSTAGYEPGIQLIRDNGGLFPEGFAPMVTLALGVVFAFGGTEMVGVAAGEAENVREVMPKAVNSVMWRIALFYIGSVFLLIMVMPYDAYSSNESPFVTFFSAIGVPHAGDIMNLVVLTAAMSSLNAGLYSTGRTLRSLAVAGSAPKLAAKMNKNHVPAGGIAITAGLGLVGVLINYVYPTDAFNIVMNLAGIGIAGTWMSIMVSHWIFVRRAARGEVQRPDFKLFWAPVTNFLTLAFLALIIVAMWVQDTAGKITISTFVVLAILWAIAWFAFIRKRVDGSLLEQMIPGDEDEESVELTDK</sequence>
<dbReference type="InterPro" id="IPR004840">
    <property type="entry name" value="Amino_acid_permease_CS"/>
</dbReference>
<keyword evidence="8 9" id="KW-0472">Membrane</keyword>
<reference evidence="11" key="1">
    <citation type="submission" date="2017-12" db="EMBL/GenBank/DDBJ databases">
        <authorList>
            <person name="Thomas-White K."/>
            <person name="Wolfe A.J."/>
        </authorList>
    </citation>
    <scope>NUCLEOTIDE SEQUENCE</scope>
    <source>
        <strain evidence="11">UMB0763</strain>
    </source>
</reference>
<feature type="domain" description="Amino acid permease/ SLC12A" evidence="10">
    <location>
        <begin position="24"/>
        <end position="456"/>
    </location>
</feature>
<organism evidence="11 12">
    <name type="scientific">Corynebacterium pyruviciproducens</name>
    <dbReference type="NCBI Taxonomy" id="598660"/>
    <lineage>
        <taxon>Bacteria</taxon>
        <taxon>Bacillati</taxon>
        <taxon>Actinomycetota</taxon>
        <taxon>Actinomycetes</taxon>
        <taxon>Mycobacteriales</taxon>
        <taxon>Corynebacteriaceae</taxon>
        <taxon>Corynebacterium</taxon>
    </lineage>
</organism>
<feature type="transmembrane region" description="Helical" evidence="9">
    <location>
        <begin position="102"/>
        <end position="126"/>
    </location>
</feature>
<dbReference type="RefSeq" id="WP_101678379.1">
    <property type="nucleotide sequence ID" value="NZ_CP136958.1"/>
</dbReference>
<feature type="transmembrane region" description="Helical" evidence="9">
    <location>
        <begin position="414"/>
        <end position="433"/>
    </location>
</feature>
<keyword evidence="3" id="KW-0813">Transport</keyword>
<evidence type="ECO:0000256" key="6">
    <source>
        <dbReference type="ARBA" id="ARBA00022970"/>
    </source>
</evidence>
<comment type="subcellular location">
    <subcellularLocation>
        <location evidence="1">Cell membrane</location>
        <topology evidence="1">Multi-pass membrane protein</topology>
    </subcellularLocation>
</comment>
<dbReference type="PANTHER" id="PTHR43495">
    <property type="entry name" value="GABA PERMEASE"/>
    <property type="match status" value="1"/>
</dbReference>
<keyword evidence="5 9" id="KW-0812">Transmembrane</keyword>
<feature type="transmembrane region" description="Helical" evidence="9">
    <location>
        <begin position="341"/>
        <end position="364"/>
    </location>
</feature>
<dbReference type="PANTHER" id="PTHR43495:SF1">
    <property type="entry name" value="L-ASPARAGINE PERMEASE"/>
    <property type="match status" value="1"/>
</dbReference>